<sequence>MLEGSIMESGKMYISMVLIVFMIAMAVFVFQVQQSNHFTQYVNYQIERGGGLTAEVIDDINDYSEAHFNGIFSLNQSQATGRQPFGTVVQYTAEARLQIFFFEFDRVVLPINGSATTMVR</sequence>
<dbReference type="Proteomes" id="UP000199300">
    <property type="component" value="Unassembled WGS sequence"/>
</dbReference>
<dbReference type="STRING" id="872970.SAMN04488134_1207"/>
<dbReference type="AlphaFoldDB" id="A0A1H8TVQ6"/>
<keyword evidence="3" id="KW-1185">Reference proteome</keyword>
<keyword evidence="1" id="KW-1133">Transmembrane helix</keyword>
<protein>
    <recommendedName>
        <fullName evidence="4">ComG operon protein 7</fullName>
    </recommendedName>
</protein>
<dbReference type="OrthoDB" id="2200156at2"/>
<dbReference type="EMBL" id="FODJ01000020">
    <property type="protein sequence ID" value="SEO94508.1"/>
    <property type="molecule type" value="Genomic_DNA"/>
</dbReference>
<accession>A0A1H8TVQ6</accession>
<evidence type="ECO:0000256" key="1">
    <source>
        <dbReference type="SAM" id="Phobius"/>
    </source>
</evidence>
<evidence type="ECO:0000313" key="3">
    <source>
        <dbReference type="Proteomes" id="UP000199300"/>
    </source>
</evidence>
<feature type="transmembrane region" description="Helical" evidence="1">
    <location>
        <begin position="12"/>
        <end position="30"/>
    </location>
</feature>
<keyword evidence="1" id="KW-0472">Membrane</keyword>
<evidence type="ECO:0008006" key="4">
    <source>
        <dbReference type="Google" id="ProtNLM"/>
    </source>
</evidence>
<gene>
    <name evidence="2" type="ORF">SAMN04488134_1207</name>
</gene>
<evidence type="ECO:0000313" key="2">
    <source>
        <dbReference type="EMBL" id="SEO94508.1"/>
    </source>
</evidence>
<organism evidence="2 3">
    <name type="scientific">Amphibacillus marinus</name>
    <dbReference type="NCBI Taxonomy" id="872970"/>
    <lineage>
        <taxon>Bacteria</taxon>
        <taxon>Bacillati</taxon>
        <taxon>Bacillota</taxon>
        <taxon>Bacilli</taxon>
        <taxon>Bacillales</taxon>
        <taxon>Bacillaceae</taxon>
        <taxon>Amphibacillus</taxon>
    </lineage>
</organism>
<reference evidence="2 3" key="1">
    <citation type="submission" date="2016-10" db="EMBL/GenBank/DDBJ databases">
        <authorList>
            <person name="de Groot N.N."/>
        </authorList>
    </citation>
    <scope>NUCLEOTIDE SEQUENCE [LARGE SCALE GENOMIC DNA]</scope>
    <source>
        <strain evidence="2 3">CGMCC 1.10434</strain>
    </source>
</reference>
<proteinExistence type="predicted"/>
<name>A0A1H8TVQ6_9BACI</name>
<keyword evidence="1" id="KW-0812">Transmembrane</keyword>
<dbReference type="RefSeq" id="WP_091500375.1">
    <property type="nucleotide sequence ID" value="NZ_FODJ01000020.1"/>
</dbReference>